<evidence type="ECO:0000313" key="14">
    <source>
        <dbReference type="Proteomes" id="UP000229054"/>
    </source>
</evidence>
<sequence>MKITILQKKLKDGIKVVERVSQRTPSLPILQNVLVKSKKNFLTLETTNLEIGIRWWALIKLTKEGEIVVPTKTLSNLINLLPEKPVDLEVENLNLLISCENYQTELKGFSSSEFPIIPYLKEGERIAVDGSIFCQALAQVVNIASPSVARPEVSGVYFSFQKDLIKMVATDSFRLGEKKLFVKSPLLQEYALILPQQTAREILTIFGEKSGDIQIYFSSNQILFESAMEEVDHPQVQLSSKLIEGEYPNYQEIIPKKSETRIVCSKQELLNHIKTASIFSGKANEIKFKIDPKEKKLHLLSQSPDLGEYKSFLPGKISGKEMQVSFNHRFLLEGVSEIKTPEVALELVGEDSPVLVKPTEREDYLYVVMPIKAS</sequence>
<dbReference type="InterPro" id="IPR046938">
    <property type="entry name" value="DNA_clamp_sf"/>
</dbReference>
<feature type="domain" description="DNA polymerase III beta sliding clamp N-terminal" evidence="10">
    <location>
        <begin position="1"/>
        <end position="118"/>
    </location>
</feature>
<evidence type="ECO:0000256" key="6">
    <source>
        <dbReference type="ARBA" id="ARBA00022705"/>
    </source>
</evidence>
<keyword evidence="8" id="KW-0238">DNA-binding</keyword>
<protein>
    <recommendedName>
        <fullName evidence="9">Beta sliding clamp</fullName>
    </recommendedName>
</protein>
<dbReference type="SMART" id="SM00480">
    <property type="entry name" value="POL3Bc"/>
    <property type="match status" value="1"/>
</dbReference>
<dbReference type="Gene3D" id="3.70.10.10">
    <property type="match status" value="1"/>
</dbReference>
<organism evidence="13 14">
    <name type="scientific">Candidatus Nealsonbacteria bacterium CG23_combo_of_CG06-09_8_20_14_all_39_25</name>
    <dbReference type="NCBI Taxonomy" id="1974723"/>
    <lineage>
        <taxon>Bacteria</taxon>
        <taxon>Candidatus Nealsoniibacteriota</taxon>
    </lineage>
</organism>
<dbReference type="PIRSF" id="PIRSF000804">
    <property type="entry name" value="DNA_pol_III_b"/>
    <property type="match status" value="1"/>
</dbReference>
<reference evidence="13 14" key="1">
    <citation type="submission" date="2017-09" db="EMBL/GenBank/DDBJ databases">
        <title>Depth-based differentiation of microbial function through sediment-hosted aquifers and enrichment of novel symbionts in the deep terrestrial subsurface.</title>
        <authorList>
            <person name="Probst A.J."/>
            <person name="Ladd B."/>
            <person name="Jarett J.K."/>
            <person name="Geller-Mcgrath D.E."/>
            <person name="Sieber C.M."/>
            <person name="Emerson J.B."/>
            <person name="Anantharaman K."/>
            <person name="Thomas B.C."/>
            <person name="Malmstrom R."/>
            <person name="Stieglmeier M."/>
            <person name="Klingl A."/>
            <person name="Woyke T."/>
            <person name="Ryan C.M."/>
            <person name="Banfield J.F."/>
        </authorList>
    </citation>
    <scope>NUCLEOTIDE SEQUENCE [LARGE SCALE GENOMIC DNA]</scope>
    <source>
        <strain evidence="13">CG23_combo_of_CG06-09_8_20_14_all_39_25</strain>
    </source>
</reference>
<keyword evidence="6 9" id="KW-0235">DNA replication</keyword>
<dbReference type="Gene3D" id="3.10.150.10">
    <property type="entry name" value="DNA Polymerase III, subunit A, domain 2"/>
    <property type="match status" value="1"/>
</dbReference>
<dbReference type="InterPro" id="IPR001001">
    <property type="entry name" value="DNA_polIII_beta"/>
</dbReference>
<dbReference type="EMBL" id="PCRN01000022">
    <property type="protein sequence ID" value="PIP22449.1"/>
    <property type="molecule type" value="Genomic_DNA"/>
</dbReference>
<evidence type="ECO:0000256" key="8">
    <source>
        <dbReference type="ARBA" id="ARBA00023125"/>
    </source>
</evidence>
<accession>A0A2G9YTE3</accession>
<comment type="function">
    <text evidence="9">Confers DNA tethering and processivity to DNA polymerases and other proteins. Acts as a clamp, forming a ring around DNA (a reaction catalyzed by the clamp-loading complex) which diffuses in an ATP-independent manner freely and bidirectionally along dsDNA. Initially characterized for its ability to contact the catalytic subunit of DNA polymerase III (Pol III), a complex, multichain enzyme responsible for most of the replicative synthesis in bacteria; Pol III exhibits 3'-5' exonuclease proofreading activity. The beta chain is required for initiation of replication as well as for processivity of DNA replication.</text>
</comment>
<dbReference type="NCBIfam" id="TIGR00663">
    <property type="entry name" value="dnan"/>
    <property type="match status" value="1"/>
</dbReference>
<dbReference type="GO" id="GO:0009360">
    <property type="term" value="C:DNA polymerase III complex"/>
    <property type="evidence" value="ECO:0007669"/>
    <property type="project" value="InterPro"/>
</dbReference>
<comment type="similarity">
    <text evidence="2 9">Belongs to the beta sliding clamp family.</text>
</comment>
<evidence type="ECO:0000259" key="11">
    <source>
        <dbReference type="Pfam" id="PF02767"/>
    </source>
</evidence>
<evidence type="ECO:0000313" key="13">
    <source>
        <dbReference type="EMBL" id="PIP22449.1"/>
    </source>
</evidence>
<dbReference type="InterPro" id="IPR022637">
    <property type="entry name" value="DNA_polIII_beta_cen"/>
</dbReference>
<evidence type="ECO:0000256" key="7">
    <source>
        <dbReference type="ARBA" id="ARBA00022932"/>
    </source>
</evidence>
<keyword evidence="3 9" id="KW-0963">Cytoplasm</keyword>
<dbReference type="SUPFAM" id="SSF55979">
    <property type="entry name" value="DNA clamp"/>
    <property type="match status" value="3"/>
</dbReference>
<dbReference type="GO" id="GO:0005737">
    <property type="term" value="C:cytoplasm"/>
    <property type="evidence" value="ECO:0007669"/>
    <property type="project" value="UniProtKB-SubCell"/>
</dbReference>
<dbReference type="GO" id="GO:0003887">
    <property type="term" value="F:DNA-directed DNA polymerase activity"/>
    <property type="evidence" value="ECO:0007669"/>
    <property type="project" value="UniProtKB-UniRule"/>
</dbReference>
<proteinExistence type="inferred from homology"/>
<dbReference type="CDD" id="cd00140">
    <property type="entry name" value="beta_clamp"/>
    <property type="match status" value="1"/>
</dbReference>
<feature type="domain" description="DNA polymerase III beta sliding clamp central" evidence="11">
    <location>
        <begin position="130"/>
        <end position="249"/>
    </location>
</feature>
<dbReference type="AlphaFoldDB" id="A0A2G9YTE3"/>
<evidence type="ECO:0000256" key="4">
    <source>
        <dbReference type="ARBA" id="ARBA00022679"/>
    </source>
</evidence>
<evidence type="ECO:0000256" key="3">
    <source>
        <dbReference type="ARBA" id="ARBA00022490"/>
    </source>
</evidence>
<dbReference type="InterPro" id="IPR022635">
    <property type="entry name" value="DNA_polIII_beta_C"/>
</dbReference>
<dbReference type="GO" id="GO:0008408">
    <property type="term" value="F:3'-5' exonuclease activity"/>
    <property type="evidence" value="ECO:0007669"/>
    <property type="project" value="InterPro"/>
</dbReference>
<dbReference type="PANTHER" id="PTHR30478:SF0">
    <property type="entry name" value="BETA SLIDING CLAMP"/>
    <property type="match status" value="1"/>
</dbReference>
<keyword evidence="4 9" id="KW-0808">Transferase</keyword>
<dbReference type="Proteomes" id="UP000229054">
    <property type="component" value="Unassembled WGS sequence"/>
</dbReference>
<evidence type="ECO:0000256" key="9">
    <source>
        <dbReference type="PIRNR" id="PIRNR000804"/>
    </source>
</evidence>
<comment type="subunit">
    <text evidence="9">Forms a ring-shaped head-to-tail homodimer around DNA.</text>
</comment>
<dbReference type="Pfam" id="PF02767">
    <property type="entry name" value="DNA_pol3_beta_2"/>
    <property type="match status" value="1"/>
</dbReference>
<dbReference type="InterPro" id="IPR022634">
    <property type="entry name" value="DNA_polIII_beta_N"/>
</dbReference>
<dbReference type="GO" id="GO:0003677">
    <property type="term" value="F:DNA binding"/>
    <property type="evidence" value="ECO:0007669"/>
    <property type="project" value="UniProtKB-UniRule"/>
</dbReference>
<dbReference type="PANTHER" id="PTHR30478">
    <property type="entry name" value="DNA POLYMERASE III SUBUNIT BETA"/>
    <property type="match status" value="1"/>
</dbReference>
<dbReference type="Pfam" id="PF02768">
    <property type="entry name" value="DNA_pol3_beta_3"/>
    <property type="match status" value="1"/>
</dbReference>
<name>A0A2G9YTE3_9BACT</name>
<dbReference type="Pfam" id="PF00712">
    <property type="entry name" value="DNA_pol3_beta"/>
    <property type="match status" value="1"/>
</dbReference>
<evidence type="ECO:0000256" key="5">
    <source>
        <dbReference type="ARBA" id="ARBA00022695"/>
    </source>
</evidence>
<comment type="caution">
    <text evidence="13">The sequence shown here is derived from an EMBL/GenBank/DDBJ whole genome shotgun (WGS) entry which is preliminary data.</text>
</comment>
<feature type="domain" description="DNA polymerase III beta sliding clamp C-terminal" evidence="12">
    <location>
        <begin position="252"/>
        <end position="371"/>
    </location>
</feature>
<keyword evidence="5 9" id="KW-0548">Nucleotidyltransferase</keyword>
<comment type="subcellular location">
    <subcellularLocation>
        <location evidence="1 9">Cytoplasm</location>
    </subcellularLocation>
</comment>
<evidence type="ECO:0000259" key="12">
    <source>
        <dbReference type="Pfam" id="PF02768"/>
    </source>
</evidence>
<evidence type="ECO:0000256" key="1">
    <source>
        <dbReference type="ARBA" id="ARBA00004496"/>
    </source>
</evidence>
<evidence type="ECO:0000259" key="10">
    <source>
        <dbReference type="Pfam" id="PF00712"/>
    </source>
</evidence>
<keyword evidence="7 9" id="KW-0239">DNA-directed DNA polymerase</keyword>
<evidence type="ECO:0000256" key="2">
    <source>
        <dbReference type="ARBA" id="ARBA00010752"/>
    </source>
</evidence>
<dbReference type="GO" id="GO:0006271">
    <property type="term" value="P:DNA strand elongation involved in DNA replication"/>
    <property type="evidence" value="ECO:0007669"/>
    <property type="project" value="TreeGrafter"/>
</dbReference>
<gene>
    <name evidence="13" type="primary">dnaN</name>
    <name evidence="13" type="ORF">COX38_00510</name>
</gene>